<reference evidence="1 2" key="1">
    <citation type="submission" date="2013-02" db="EMBL/GenBank/DDBJ databases">
        <title>The Genome Sequence of Acinetobacter bereziniae NIPH 3.</title>
        <authorList>
            <consortium name="The Broad Institute Genome Sequencing Platform"/>
            <consortium name="The Broad Institute Genome Sequencing Center for Infectious Disease"/>
            <person name="Cerqueira G."/>
            <person name="Feldgarden M."/>
            <person name="Courvalin P."/>
            <person name="Perichon B."/>
            <person name="Grillot-Courvalin C."/>
            <person name="Clermont D."/>
            <person name="Rocha E."/>
            <person name="Yoon E.-J."/>
            <person name="Nemec A."/>
            <person name="Walker B."/>
            <person name="Young S.K."/>
            <person name="Zeng Q."/>
            <person name="Gargeya S."/>
            <person name="Fitzgerald M."/>
            <person name="Haas B."/>
            <person name="Abouelleil A."/>
            <person name="Alvarado L."/>
            <person name="Arachchi H.M."/>
            <person name="Berlin A.M."/>
            <person name="Chapman S.B."/>
            <person name="Dewar J."/>
            <person name="Goldberg J."/>
            <person name="Griggs A."/>
            <person name="Gujja S."/>
            <person name="Hansen M."/>
            <person name="Howarth C."/>
            <person name="Imamovic A."/>
            <person name="Larimer J."/>
            <person name="McCowan C."/>
            <person name="Murphy C."/>
            <person name="Neiman D."/>
            <person name="Pearson M."/>
            <person name="Priest M."/>
            <person name="Roberts A."/>
            <person name="Saif S."/>
            <person name="Shea T."/>
            <person name="Sisk P."/>
            <person name="Sykes S."/>
            <person name="Wortman J."/>
            <person name="Nusbaum C."/>
            <person name="Birren B."/>
        </authorList>
    </citation>
    <scope>NUCLEOTIDE SEQUENCE [LARGE SCALE GENOMIC DNA]</scope>
    <source>
        <strain evidence="1 2">NIPH 3</strain>
    </source>
</reference>
<proteinExistence type="predicted"/>
<dbReference type="Proteomes" id="UP000013270">
    <property type="component" value="Unassembled WGS sequence"/>
</dbReference>
<organism evidence="1 2">
    <name type="scientific">Acinetobacter bereziniae NIPH 3</name>
    <dbReference type="NCBI Taxonomy" id="1217651"/>
    <lineage>
        <taxon>Bacteria</taxon>
        <taxon>Pseudomonadati</taxon>
        <taxon>Pseudomonadota</taxon>
        <taxon>Gammaproteobacteria</taxon>
        <taxon>Moraxellales</taxon>
        <taxon>Moraxellaceae</taxon>
        <taxon>Acinetobacter</taxon>
    </lineage>
</organism>
<comment type="caution">
    <text evidence="1">The sequence shown here is derived from an EMBL/GenBank/DDBJ whole genome shotgun (WGS) entry which is preliminary data.</text>
</comment>
<protein>
    <recommendedName>
        <fullName evidence="3">Roadblock/LAMTOR2 domain-containing protein</fullName>
    </recommendedName>
</protein>
<dbReference type="PATRIC" id="fig|1217651.3.peg.2915"/>
<dbReference type="AlphaFoldDB" id="N8YHS2"/>
<accession>N8YHS2</accession>
<name>N8YHS2_ACIBZ</name>
<dbReference type="Gene3D" id="3.30.450.30">
    <property type="entry name" value="Dynein light chain 2a, cytoplasmic"/>
    <property type="match status" value="1"/>
</dbReference>
<dbReference type="HOGENOM" id="CLU_150662_0_0_6"/>
<evidence type="ECO:0008006" key="3">
    <source>
        <dbReference type="Google" id="ProtNLM"/>
    </source>
</evidence>
<sequence>MEIYGVFLNMLDLNKSRKVPDDFVEYAEKQIRHLLNAVSGVEFVMLCTSDGFEIALVNKKNINNSGKIAAVSSSILAMVTAFVSEINLVGCQTITLDAENGKALLTAIPHPTHPLVLVAMTNKDILLGQMLYELKSTTELLMKNI</sequence>
<dbReference type="EMBL" id="APPK01000045">
    <property type="protein sequence ID" value="ENV20824.1"/>
    <property type="molecule type" value="Genomic_DNA"/>
</dbReference>
<evidence type="ECO:0000313" key="2">
    <source>
        <dbReference type="Proteomes" id="UP000013270"/>
    </source>
</evidence>
<dbReference type="SUPFAM" id="SSF103196">
    <property type="entry name" value="Roadblock/LC7 domain"/>
    <property type="match status" value="1"/>
</dbReference>
<evidence type="ECO:0000313" key="1">
    <source>
        <dbReference type="EMBL" id="ENV20824.1"/>
    </source>
</evidence>
<gene>
    <name evidence="1" type="ORF">F963_02955</name>
</gene>